<keyword evidence="5 9" id="KW-1133">Transmembrane helix</keyword>
<feature type="domain" description="Sodium/calcium exchanger membrane region" evidence="10">
    <location>
        <begin position="106"/>
        <end position="258"/>
    </location>
</feature>
<reference evidence="11" key="2">
    <citation type="submission" date="2022-07" db="EMBL/GenBank/DDBJ databases">
        <authorList>
            <person name="Goncalves M.F.M."/>
            <person name="Hilario S."/>
            <person name="Van De Peer Y."/>
            <person name="Esteves A.C."/>
            <person name="Alves A."/>
        </authorList>
    </citation>
    <scope>NUCLEOTIDE SEQUENCE</scope>
    <source>
        <strain evidence="11">MUM 19.33</strain>
    </source>
</reference>
<dbReference type="Proteomes" id="UP001055219">
    <property type="component" value="Unassembled WGS sequence"/>
</dbReference>
<evidence type="ECO:0000256" key="8">
    <source>
        <dbReference type="SAM" id="MobiDB-lite"/>
    </source>
</evidence>
<evidence type="ECO:0000313" key="11">
    <source>
        <dbReference type="EMBL" id="KAI6783331.1"/>
    </source>
</evidence>
<evidence type="ECO:0000256" key="1">
    <source>
        <dbReference type="ARBA" id="ARBA00004127"/>
    </source>
</evidence>
<dbReference type="GO" id="GO:0015369">
    <property type="term" value="F:calcium:proton antiporter activity"/>
    <property type="evidence" value="ECO:0007669"/>
    <property type="project" value="TreeGrafter"/>
</dbReference>
<keyword evidence="3" id="KW-0813">Transport</keyword>
<feature type="transmembrane region" description="Helical" evidence="9">
    <location>
        <begin position="540"/>
        <end position="558"/>
    </location>
</feature>
<feature type="transmembrane region" description="Helical" evidence="9">
    <location>
        <begin position="631"/>
        <end position="651"/>
    </location>
</feature>
<protein>
    <submittedName>
        <fullName evidence="11">Calcium/sodium antiporter</fullName>
    </submittedName>
</protein>
<dbReference type="Pfam" id="PF01699">
    <property type="entry name" value="Na_Ca_ex"/>
    <property type="match status" value="2"/>
</dbReference>
<evidence type="ECO:0000259" key="10">
    <source>
        <dbReference type="Pfam" id="PF01699"/>
    </source>
</evidence>
<dbReference type="GO" id="GO:0012505">
    <property type="term" value="C:endomembrane system"/>
    <property type="evidence" value="ECO:0007669"/>
    <property type="project" value="UniProtKB-SubCell"/>
</dbReference>
<evidence type="ECO:0000256" key="3">
    <source>
        <dbReference type="ARBA" id="ARBA00022448"/>
    </source>
</evidence>
<dbReference type="AlphaFoldDB" id="A0A9P9Y4L9"/>
<dbReference type="RefSeq" id="XP_051364187.1">
    <property type="nucleotide sequence ID" value="XM_051504267.1"/>
</dbReference>
<dbReference type="PANTHER" id="PTHR31503:SF18">
    <property type="entry name" value="CA(2+)_H(+) EXCHANGER, PUTATIVE (EUROFUNG)-RELATED"/>
    <property type="match status" value="1"/>
</dbReference>
<evidence type="ECO:0000256" key="2">
    <source>
        <dbReference type="ARBA" id="ARBA00008170"/>
    </source>
</evidence>
<feature type="transmembrane region" description="Helical" evidence="9">
    <location>
        <begin position="603"/>
        <end position="624"/>
    </location>
</feature>
<keyword evidence="7 9" id="KW-0472">Membrane</keyword>
<name>A0A9P9Y4L9_9HYPO</name>
<dbReference type="Gene3D" id="1.20.1420.30">
    <property type="entry name" value="NCX, central ion-binding region"/>
    <property type="match status" value="2"/>
</dbReference>
<evidence type="ECO:0000256" key="7">
    <source>
        <dbReference type="ARBA" id="ARBA00023136"/>
    </source>
</evidence>
<dbReference type="EMBL" id="JAGIXG020000008">
    <property type="protein sequence ID" value="KAI6783331.1"/>
    <property type="molecule type" value="Genomic_DNA"/>
</dbReference>
<feature type="compositionally biased region" description="Basic residues" evidence="8">
    <location>
        <begin position="309"/>
        <end position="325"/>
    </location>
</feature>
<accession>A0A9P9Y4L9</accession>
<dbReference type="FunFam" id="1.20.1420.30:FF:000016">
    <property type="entry name" value="Membrane bound cation transporter"/>
    <property type="match status" value="1"/>
</dbReference>
<feature type="region of interest" description="Disordered" evidence="8">
    <location>
        <begin position="447"/>
        <end position="473"/>
    </location>
</feature>
<comment type="subcellular location">
    <subcellularLocation>
        <location evidence="1">Endomembrane system</location>
        <topology evidence="1">Multi-pass membrane protein</topology>
    </subcellularLocation>
</comment>
<feature type="transmembrane region" description="Helical" evidence="9">
    <location>
        <begin position="104"/>
        <end position="124"/>
    </location>
</feature>
<keyword evidence="4 9" id="KW-0812">Transmembrane</keyword>
<dbReference type="InterPro" id="IPR044880">
    <property type="entry name" value="NCX_ion-bd_dom_sf"/>
</dbReference>
<dbReference type="GO" id="GO:0006874">
    <property type="term" value="P:intracellular calcium ion homeostasis"/>
    <property type="evidence" value="ECO:0007669"/>
    <property type="project" value="TreeGrafter"/>
</dbReference>
<feature type="transmembrane region" description="Helical" evidence="9">
    <location>
        <begin position="504"/>
        <end position="528"/>
    </location>
</feature>
<evidence type="ECO:0000313" key="12">
    <source>
        <dbReference type="Proteomes" id="UP001055219"/>
    </source>
</evidence>
<keyword evidence="6" id="KW-0406">Ion transport</keyword>
<dbReference type="InterPro" id="IPR004713">
    <property type="entry name" value="CaH_exchang"/>
</dbReference>
<feature type="transmembrane region" description="Helical" evidence="9">
    <location>
        <begin position="136"/>
        <end position="156"/>
    </location>
</feature>
<keyword evidence="12" id="KW-1185">Reference proteome</keyword>
<feature type="transmembrane region" description="Helical" evidence="9">
    <location>
        <begin position="570"/>
        <end position="597"/>
    </location>
</feature>
<dbReference type="InterPro" id="IPR004837">
    <property type="entry name" value="NaCa_Exmemb"/>
</dbReference>
<organism evidence="11 12">
    <name type="scientific">Emericellopsis cladophorae</name>
    <dbReference type="NCBI Taxonomy" id="2686198"/>
    <lineage>
        <taxon>Eukaryota</taxon>
        <taxon>Fungi</taxon>
        <taxon>Dikarya</taxon>
        <taxon>Ascomycota</taxon>
        <taxon>Pezizomycotina</taxon>
        <taxon>Sordariomycetes</taxon>
        <taxon>Hypocreomycetidae</taxon>
        <taxon>Hypocreales</taxon>
        <taxon>Bionectriaceae</taxon>
        <taxon>Emericellopsis</taxon>
    </lineage>
</organism>
<evidence type="ECO:0000256" key="6">
    <source>
        <dbReference type="ARBA" id="ARBA00023065"/>
    </source>
</evidence>
<dbReference type="PANTHER" id="PTHR31503">
    <property type="entry name" value="VACUOLAR CALCIUM ION TRANSPORTER"/>
    <property type="match status" value="1"/>
</dbReference>
<comment type="similarity">
    <text evidence="2">Belongs to the Ca(2+):cation antiporter (CaCA) (TC 2.A.19) family.</text>
</comment>
<dbReference type="GO" id="GO:0000329">
    <property type="term" value="C:fungal-type vacuole membrane"/>
    <property type="evidence" value="ECO:0007669"/>
    <property type="project" value="TreeGrafter"/>
</dbReference>
<feature type="transmembrane region" description="Helical" evidence="9">
    <location>
        <begin position="241"/>
        <end position="258"/>
    </location>
</feature>
<feature type="domain" description="Sodium/calcium exchanger membrane region" evidence="10">
    <location>
        <begin position="506"/>
        <end position="647"/>
    </location>
</feature>
<feature type="compositionally biased region" description="Basic and acidic residues" evidence="8">
    <location>
        <begin position="349"/>
        <end position="377"/>
    </location>
</feature>
<gene>
    <name evidence="11" type="ORF">J7T54_004358</name>
</gene>
<feature type="transmembrane region" description="Helical" evidence="9">
    <location>
        <begin position="200"/>
        <end position="221"/>
    </location>
</feature>
<feature type="region of interest" description="Disordered" evidence="8">
    <location>
        <begin position="283"/>
        <end position="415"/>
    </location>
</feature>
<evidence type="ECO:0000256" key="4">
    <source>
        <dbReference type="ARBA" id="ARBA00022692"/>
    </source>
</evidence>
<evidence type="ECO:0000256" key="5">
    <source>
        <dbReference type="ARBA" id="ARBA00022989"/>
    </source>
</evidence>
<sequence>MFVPFNHEHFPGPRESVFCQVTMAESATAHTSVGQGQQHDNGTICAVDLHDEPSSVETAKKPGYLRTIYLTVHHVLTYNPLINILYVFVAAGIIVAQFPSVPGGMVFGLNCVAVIPLAALLAHATESFTGEMGDALGALINVTVGNAVELIIFIALTKNEIRIVQASLLGSLLANLLLILGLAFFLGGMRYREQLYNNTVTQMSACLLSLSVVSLVLPTAFHVSFEDYHRAGEQSLKISRGTSTVLLVVYVIFLVFQLKTHAYLYESMPKHIVDAEAAPGPVAGWLDNDDDENVPHEDSGIDSDDTRVNMRHRMRRATSKSKRRNMSPTLGPGLGSRTSSQTIVDDDDALPRTREGEGEGGKDATELKIEEKRSKSPRDRRRRRRCRNAEGEDTVEIGGDARQGHQRTASGPSQLELRLPSSEIAPWTPKSPFVRFKSFAPVLFHETDPSDTRRHSQMAQNADVPGRSDNRCPSRLSVATVTDGVAKTMADDEKGPEEFEMSRIGALVVLLLAATLVATCAEFLISSIEAVTASSPLSDTFIGLIVLPIVGNATEHITAIRGAMRNKMDLAIGVAIGSSIQLALLITPLVVLLGWLLDKPMGLYFTLFETVCLFVSAFIVNFLVLDGKSNFMEGVLLCAVYLVIGIVAFFYPEGNEGNEGSHWGVGEGDVSF</sequence>
<evidence type="ECO:0000256" key="9">
    <source>
        <dbReference type="SAM" id="Phobius"/>
    </source>
</evidence>
<feature type="transmembrane region" description="Helical" evidence="9">
    <location>
        <begin position="75"/>
        <end position="98"/>
    </location>
</feature>
<comment type="caution">
    <text evidence="11">The sequence shown here is derived from an EMBL/GenBank/DDBJ whole genome shotgun (WGS) entry which is preliminary data.</text>
</comment>
<feature type="compositionally biased region" description="Basic and acidic residues" evidence="8">
    <location>
        <begin position="293"/>
        <end position="308"/>
    </location>
</feature>
<dbReference type="OrthoDB" id="1699231at2759"/>
<feature type="transmembrane region" description="Helical" evidence="9">
    <location>
        <begin position="168"/>
        <end position="188"/>
    </location>
</feature>
<dbReference type="FunFam" id="1.20.1420.30:FF:000011">
    <property type="entry name" value="Vacuolar calcium ion transporter"/>
    <property type="match status" value="1"/>
</dbReference>
<proteinExistence type="inferred from homology"/>
<reference evidence="11" key="1">
    <citation type="journal article" date="2021" name="J Fungi (Basel)">
        <title>Genomic and Metabolomic Analyses of the Marine Fungus Emericellopsis cladophorae: Insights into Saltwater Adaptability Mechanisms and Its Biosynthetic Potential.</title>
        <authorList>
            <person name="Goncalves M.F.M."/>
            <person name="Hilario S."/>
            <person name="Van de Peer Y."/>
            <person name="Esteves A.C."/>
            <person name="Alves A."/>
        </authorList>
    </citation>
    <scope>NUCLEOTIDE SEQUENCE</scope>
    <source>
        <strain evidence="11">MUM 19.33</strain>
    </source>
</reference>
<dbReference type="GeneID" id="75830846"/>